<evidence type="ECO:0008006" key="4">
    <source>
        <dbReference type="Google" id="ProtNLM"/>
    </source>
</evidence>
<dbReference type="EMBL" id="MNAD01001011">
    <property type="protein sequence ID" value="OJT08798.1"/>
    <property type="molecule type" value="Genomic_DNA"/>
</dbReference>
<accession>A0A1M2VMK2</accession>
<dbReference type="PANTHER" id="PTHR28027:SF1">
    <property type="entry name" value="CAMP INDEPENDENT REGULATORY PROTEIN (AFU_ORTHOLOGUE AFUA_3G09640)"/>
    <property type="match status" value="1"/>
</dbReference>
<proteinExistence type="predicted"/>
<dbReference type="InterPro" id="IPR018608">
    <property type="entry name" value="Gti1/Pac2"/>
</dbReference>
<gene>
    <name evidence="2" type="ORF">TRAPUB_304</name>
</gene>
<dbReference type="Pfam" id="PF09729">
    <property type="entry name" value="Gti1_Pac2"/>
    <property type="match status" value="1"/>
</dbReference>
<dbReference type="GO" id="GO:0003677">
    <property type="term" value="F:DNA binding"/>
    <property type="evidence" value="ECO:0007669"/>
    <property type="project" value="TreeGrafter"/>
</dbReference>
<organism evidence="2 3">
    <name type="scientific">Trametes pubescens</name>
    <name type="common">White-rot fungus</name>
    <dbReference type="NCBI Taxonomy" id="154538"/>
    <lineage>
        <taxon>Eukaryota</taxon>
        <taxon>Fungi</taxon>
        <taxon>Dikarya</taxon>
        <taxon>Basidiomycota</taxon>
        <taxon>Agaricomycotina</taxon>
        <taxon>Agaricomycetes</taxon>
        <taxon>Polyporales</taxon>
        <taxon>Polyporaceae</taxon>
        <taxon>Trametes</taxon>
    </lineage>
</organism>
<dbReference type="OMA" id="AHHILIK"/>
<name>A0A1M2VMK2_TRAPU</name>
<dbReference type="AlphaFoldDB" id="A0A1M2VMK2"/>
<feature type="compositionally biased region" description="Low complexity" evidence="1">
    <location>
        <begin position="155"/>
        <end position="172"/>
    </location>
</feature>
<feature type="region of interest" description="Disordered" evidence="1">
    <location>
        <begin position="121"/>
        <end position="187"/>
    </location>
</feature>
<dbReference type="OrthoDB" id="5572844at2759"/>
<evidence type="ECO:0000256" key="1">
    <source>
        <dbReference type="SAM" id="MobiDB-lite"/>
    </source>
</evidence>
<evidence type="ECO:0000313" key="2">
    <source>
        <dbReference type="EMBL" id="OJT08798.1"/>
    </source>
</evidence>
<reference evidence="2 3" key="1">
    <citation type="submission" date="2016-10" db="EMBL/GenBank/DDBJ databases">
        <title>Genome sequence of the basidiomycete white-rot fungus Trametes pubescens.</title>
        <authorList>
            <person name="Makela M.R."/>
            <person name="Granchi Z."/>
            <person name="Peng M."/>
            <person name="De Vries R.P."/>
            <person name="Grigoriev I."/>
            <person name="Riley R."/>
            <person name="Hilden K."/>
        </authorList>
    </citation>
    <scope>NUCLEOTIDE SEQUENCE [LARGE SCALE GENOMIC DNA]</scope>
    <source>
        <strain evidence="2 3">FBCC735</strain>
    </source>
</reference>
<protein>
    <recommendedName>
        <fullName evidence="4">cAMP-independent regulatory protein pac2</fullName>
    </recommendedName>
</protein>
<evidence type="ECO:0000313" key="3">
    <source>
        <dbReference type="Proteomes" id="UP000184267"/>
    </source>
</evidence>
<comment type="caution">
    <text evidence="2">The sequence shown here is derived from an EMBL/GenBank/DDBJ whole genome shotgun (WGS) entry which is preliminary data.</text>
</comment>
<sequence length="229" mass="25076">MPRQTPTCQNMRVRSVSDAEKLLHAVAIGRLPMVMHRLADEDRLALAPGCIYVWEERSSNPLEATGQEIQRFTEGRSWGPSRARDVNAYYTQDSLEGLATVDDFPHLRNVQVPPNKYVCARNNGARRGARTGGPAEPLMLPMTSGYTGSDPSPPFSSSSSSSGSTRYSSQPISLPPTPPVPPAAPLPAGSVLAERRLAPLEYLQNISPRARDPFDDEALRQFQFNMSLA</sequence>
<dbReference type="PANTHER" id="PTHR28027">
    <property type="entry name" value="TRANSCRIPTIONAL REGULATOR MIT1"/>
    <property type="match status" value="1"/>
</dbReference>
<keyword evidence="3" id="KW-1185">Reference proteome</keyword>
<dbReference type="Proteomes" id="UP000184267">
    <property type="component" value="Unassembled WGS sequence"/>
</dbReference>
<feature type="compositionally biased region" description="Pro residues" evidence="1">
    <location>
        <begin position="173"/>
        <end position="185"/>
    </location>
</feature>